<reference evidence="2 3" key="1">
    <citation type="submission" date="2020-07" db="EMBL/GenBank/DDBJ databases">
        <title>Genomic Encyclopedia of Type Strains, Phase IV (KMG-V): Genome sequencing to study the core and pangenomes of soil and plant-associated prokaryotes.</title>
        <authorList>
            <person name="Whitman W."/>
        </authorList>
    </citation>
    <scope>NUCLEOTIDE SEQUENCE [LARGE SCALE GENOMIC DNA]</scope>
    <source>
        <strain evidence="2 3">X4EP2</strain>
    </source>
</reference>
<accession>A0A7Y9PJH2</accession>
<keyword evidence="1" id="KW-0732">Signal</keyword>
<evidence type="ECO:0000313" key="2">
    <source>
        <dbReference type="EMBL" id="NYF81037.1"/>
    </source>
</evidence>
<proteinExistence type="predicted"/>
<organism evidence="2 3">
    <name type="scientific">Granulicella arctica</name>
    <dbReference type="NCBI Taxonomy" id="940613"/>
    <lineage>
        <taxon>Bacteria</taxon>
        <taxon>Pseudomonadati</taxon>
        <taxon>Acidobacteriota</taxon>
        <taxon>Terriglobia</taxon>
        <taxon>Terriglobales</taxon>
        <taxon>Acidobacteriaceae</taxon>
        <taxon>Granulicella</taxon>
    </lineage>
</organism>
<feature type="chain" id="PRO_5031325555" evidence="1">
    <location>
        <begin position="21"/>
        <end position="225"/>
    </location>
</feature>
<comment type="caution">
    <text evidence="2">The sequence shown here is derived from an EMBL/GenBank/DDBJ whole genome shotgun (WGS) entry which is preliminary data.</text>
</comment>
<dbReference type="EMBL" id="JACCCW010000002">
    <property type="protein sequence ID" value="NYF81037.1"/>
    <property type="molecule type" value="Genomic_DNA"/>
</dbReference>
<evidence type="ECO:0000313" key="3">
    <source>
        <dbReference type="Proteomes" id="UP000589520"/>
    </source>
</evidence>
<feature type="signal peptide" evidence="1">
    <location>
        <begin position="1"/>
        <end position="20"/>
    </location>
</feature>
<dbReference type="AlphaFoldDB" id="A0A7Y9PJH2"/>
<evidence type="ECO:0000256" key="1">
    <source>
        <dbReference type="SAM" id="SignalP"/>
    </source>
</evidence>
<gene>
    <name evidence="2" type="ORF">HDF17_003357</name>
</gene>
<keyword evidence="3" id="KW-1185">Reference proteome</keyword>
<dbReference type="Proteomes" id="UP000589520">
    <property type="component" value="Unassembled WGS sequence"/>
</dbReference>
<sequence>MIRSGGCLLAAVWCLAGALAAQSTPPSPAEQQISFKFDHSVPGVSVPRYTIQMRGDGTGSYHAEAIGAQSPDVQTFERPLVFSSSAMKNAFEAVHFIRSSSEPCASKAKNIADTGTKTLAYRDAEGEGACTFNFSENKGAVQLTDLFQGIELTLEEGRALAFKHRFDRLGLDAEMEALVTAVADGRALELGNIAPTLRSIAGDTELIQRVRLRAGKLLDQAQAAP</sequence>
<protein>
    <submittedName>
        <fullName evidence="2">Uncharacterized protein</fullName>
    </submittedName>
</protein>
<dbReference type="RefSeq" id="WP_179492833.1">
    <property type="nucleotide sequence ID" value="NZ_JACCCW010000002.1"/>
</dbReference>
<name>A0A7Y9PJH2_9BACT</name>